<dbReference type="Pfam" id="PF04471">
    <property type="entry name" value="Mrr_cat"/>
    <property type="match status" value="1"/>
</dbReference>
<evidence type="ECO:0000313" key="3">
    <source>
        <dbReference type="Proteomes" id="UP001500631"/>
    </source>
</evidence>
<evidence type="ECO:0000259" key="1">
    <source>
        <dbReference type="Pfam" id="PF04471"/>
    </source>
</evidence>
<protein>
    <recommendedName>
        <fullName evidence="1">Restriction endonuclease type IV Mrr domain-containing protein</fullName>
    </recommendedName>
</protein>
<dbReference type="InterPro" id="IPR011335">
    <property type="entry name" value="Restrct_endonuc-II-like"/>
</dbReference>
<proteinExistence type="predicted"/>
<evidence type="ECO:0000313" key="2">
    <source>
        <dbReference type="EMBL" id="GAA5100348.1"/>
    </source>
</evidence>
<comment type="caution">
    <text evidence="2">The sequence shown here is derived from an EMBL/GenBank/DDBJ whole genome shotgun (WGS) entry which is preliminary data.</text>
</comment>
<name>A0ABP9MQT7_9GAMM</name>
<dbReference type="Proteomes" id="UP001500631">
    <property type="component" value="Unassembled WGS sequence"/>
</dbReference>
<gene>
    <name evidence="2" type="ORF">GCM10023338_14970</name>
</gene>
<dbReference type="InterPro" id="IPR052906">
    <property type="entry name" value="Type_IV_Methyl-Rstrct_Enzyme"/>
</dbReference>
<dbReference type="SUPFAM" id="SSF52980">
    <property type="entry name" value="Restriction endonuclease-like"/>
    <property type="match status" value="1"/>
</dbReference>
<organism evidence="2 3">
    <name type="scientific">Wohlfahrtiimonas larvae</name>
    <dbReference type="NCBI Taxonomy" id="1157986"/>
    <lineage>
        <taxon>Bacteria</taxon>
        <taxon>Pseudomonadati</taxon>
        <taxon>Pseudomonadota</taxon>
        <taxon>Gammaproteobacteria</taxon>
        <taxon>Cardiobacteriales</taxon>
        <taxon>Ignatzschineriaceae</taxon>
        <taxon>Wohlfahrtiimonas</taxon>
    </lineage>
</organism>
<dbReference type="PANTHER" id="PTHR30015">
    <property type="entry name" value="MRR RESTRICTION SYSTEM PROTEIN"/>
    <property type="match status" value="1"/>
</dbReference>
<dbReference type="EMBL" id="BAABKE010000004">
    <property type="protein sequence ID" value="GAA5100348.1"/>
    <property type="molecule type" value="Genomic_DNA"/>
</dbReference>
<dbReference type="RefSeq" id="WP_077925579.1">
    <property type="nucleotide sequence ID" value="NZ_BAABKE010000004.1"/>
</dbReference>
<dbReference type="InterPro" id="IPR011856">
    <property type="entry name" value="tRNA_endonuc-like_dom_sf"/>
</dbReference>
<keyword evidence="3" id="KW-1185">Reference proteome</keyword>
<reference evidence="3" key="1">
    <citation type="journal article" date="2019" name="Int. J. Syst. Evol. Microbiol.">
        <title>The Global Catalogue of Microorganisms (GCM) 10K type strain sequencing project: providing services to taxonomists for standard genome sequencing and annotation.</title>
        <authorList>
            <consortium name="The Broad Institute Genomics Platform"/>
            <consortium name="The Broad Institute Genome Sequencing Center for Infectious Disease"/>
            <person name="Wu L."/>
            <person name="Ma J."/>
        </authorList>
    </citation>
    <scope>NUCLEOTIDE SEQUENCE [LARGE SCALE GENOMIC DNA]</scope>
    <source>
        <strain evidence="3">JCM 18424</strain>
    </source>
</reference>
<dbReference type="InterPro" id="IPR007560">
    <property type="entry name" value="Restrct_endonuc_IV_Mrr"/>
</dbReference>
<dbReference type="PANTHER" id="PTHR30015:SF7">
    <property type="entry name" value="TYPE IV METHYL-DIRECTED RESTRICTION ENZYME ECOKMRR"/>
    <property type="match status" value="1"/>
</dbReference>
<sequence>MLSIFKKKTKEQNVEVVEAVNTVNLAELLTFDQEGNEVLSLIKTLNDTSENTAKAKKDKSTALNEIAKLILEKMGYYAEITDGMNDGGIDVIGYKGNVREIGVQCKAWNPKGCNSRINNKDVNAFKGSLSSKNCQMGLFITTHYFDDFALKEANENLILIDRKYLLEILTNYFPNAVSNYLYHQDLGTQDACPNCSNGKIIKIYRDAKPSFDWCESCREVPRYKA</sequence>
<accession>A0ABP9MQT7</accession>
<dbReference type="Gene3D" id="3.40.1350.10">
    <property type="match status" value="1"/>
</dbReference>
<feature type="domain" description="Restriction endonuclease type IV Mrr" evidence="1">
    <location>
        <begin position="62"/>
        <end position="168"/>
    </location>
</feature>